<gene>
    <name evidence="1" type="ORF">K8352_17465</name>
</gene>
<comment type="caution">
    <text evidence="1">The sequence shown here is derived from an EMBL/GenBank/DDBJ whole genome shotgun (WGS) entry which is preliminary data.</text>
</comment>
<keyword evidence="2" id="KW-1185">Reference proteome</keyword>
<dbReference type="AlphaFoldDB" id="A0AAE3JR43"/>
<protein>
    <submittedName>
        <fullName evidence="1">Type IV toxin-antitoxin system AbiEi family antitoxin</fullName>
    </submittedName>
</protein>
<sequence length="74" mass="8672">MDSNYYIDLYSAAKFHGVGHQPVQSKNVMTDKSFPNIKISSLSLFFSPLQNVRFKMHRLCENSFIELAYFYRIS</sequence>
<evidence type="ECO:0000313" key="1">
    <source>
        <dbReference type="EMBL" id="MCG2462554.1"/>
    </source>
</evidence>
<proteinExistence type="predicted"/>
<name>A0AAE3JR43_9FLAO</name>
<reference evidence="1" key="1">
    <citation type="submission" date="2023-02" db="EMBL/GenBank/DDBJ databases">
        <title>Genome of Flavobacteriaceae gen. nov. sp. strain F89.</title>
        <authorList>
            <person name="Wang Y."/>
        </authorList>
    </citation>
    <scope>NUCLEOTIDE SEQUENCE</scope>
    <source>
        <strain evidence="1">F89</strain>
    </source>
</reference>
<organism evidence="1 2">
    <name type="scientific">Cerina litoralis</name>
    <dbReference type="NCBI Taxonomy" id="2874477"/>
    <lineage>
        <taxon>Bacteria</taxon>
        <taxon>Pseudomonadati</taxon>
        <taxon>Bacteroidota</taxon>
        <taxon>Flavobacteriia</taxon>
        <taxon>Flavobacteriales</taxon>
        <taxon>Flavobacteriaceae</taxon>
        <taxon>Cerina</taxon>
    </lineage>
</organism>
<dbReference type="EMBL" id="JAIRBC010000036">
    <property type="protein sequence ID" value="MCG2462554.1"/>
    <property type="molecule type" value="Genomic_DNA"/>
</dbReference>
<evidence type="ECO:0000313" key="2">
    <source>
        <dbReference type="Proteomes" id="UP001200642"/>
    </source>
</evidence>
<dbReference type="Proteomes" id="UP001200642">
    <property type="component" value="Unassembled WGS sequence"/>
</dbReference>
<accession>A0AAE3JR43</accession>